<sequence>MARLLRTPAAKVAVPLFAVVALLIIDEAAGPKIALGDLLVAAPALSAVFLAPLSVLIVAVVTVICVVLAEQENRQLHSANFPIVLATVVLVSAASVAASAIRDRREHQLAQARWVAAVTQRVLLKPLPGRLGRLSVASMYLAADEESAIGGDLYAAVPTDDGGARVLIGDVQGKGLGAIEVAGFLLTAFRRAVRHRVPLPDLPGYLDRHLREDMADLAAAGQPRFDPDGPAAPRAGPGALEGFITAVVADVSGDGDTLTVVNCGHPPPLLIRGDKVLTLHPAVPALPLGLGDLGPAVQPVDSYDLDPGDILLLYTDGVIETRDVDGAFYPLTERLADHPPTGPDDLLRTVRDDLIRHAAESRLSDDVAMVAVQRPPS</sequence>
<proteinExistence type="predicted"/>
<dbReference type="Proteomes" id="UP000749040">
    <property type="component" value="Unassembled WGS sequence"/>
</dbReference>
<dbReference type="Gene3D" id="3.60.40.10">
    <property type="entry name" value="PPM-type phosphatase domain"/>
    <property type="match status" value="1"/>
</dbReference>
<reference evidence="4 5" key="1">
    <citation type="submission" date="2021-01" db="EMBL/GenBank/DDBJ databases">
        <title>Streptomyces acididurans sp. nov., isolated from a peat swamp forest soil.</title>
        <authorList>
            <person name="Chantavorakit T."/>
            <person name="Duangmal K."/>
        </authorList>
    </citation>
    <scope>NUCLEOTIDE SEQUENCE [LARGE SCALE GENOMIC DNA]</scope>
    <source>
        <strain evidence="4 5">KK5PA1</strain>
    </source>
</reference>
<evidence type="ECO:0000313" key="4">
    <source>
        <dbReference type="EMBL" id="MBM9504015.1"/>
    </source>
</evidence>
<feature type="transmembrane region" description="Helical" evidence="2">
    <location>
        <begin position="44"/>
        <end position="69"/>
    </location>
</feature>
<evidence type="ECO:0000256" key="2">
    <source>
        <dbReference type="SAM" id="Phobius"/>
    </source>
</evidence>
<comment type="caution">
    <text evidence="4">The sequence shown here is derived from an EMBL/GenBank/DDBJ whole genome shotgun (WGS) entry which is preliminary data.</text>
</comment>
<feature type="domain" description="PPM-type phosphatase" evidence="3">
    <location>
        <begin position="133"/>
        <end position="374"/>
    </location>
</feature>
<dbReference type="SUPFAM" id="SSF81606">
    <property type="entry name" value="PP2C-like"/>
    <property type="match status" value="1"/>
</dbReference>
<dbReference type="PANTHER" id="PTHR43156:SF2">
    <property type="entry name" value="STAGE II SPORULATION PROTEIN E"/>
    <property type="match status" value="1"/>
</dbReference>
<keyword evidence="2" id="KW-1133">Transmembrane helix</keyword>
<accession>A0ABS2TL10</accession>
<name>A0ABS2TL10_9ACTN</name>
<keyword evidence="1" id="KW-0378">Hydrolase</keyword>
<feature type="transmembrane region" description="Helical" evidence="2">
    <location>
        <begin position="81"/>
        <end position="101"/>
    </location>
</feature>
<keyword evidence="5" id="KW-1185">Reference proteome</keyword>
<evidence type="ECO:0000256" key="1">
    <source>
        <dbReference type="ARBA" id="ARBA00022801"/>
    </source>
</evidence>
<protein>
    <submittedName>
        <fullName evidence="4">Serine/threonine-protein phosphatase</fullName>
    </submittedName>
</protein>
<organism evidence="4 5">
    <name type="scientific">Actinacidiphila acididurans</name>
    <dbReference type="NCBI Taxonomy" id="2784346"/>
    <lineage>
        <taxon>Bacteria</taxon>
        <taxon>Bacillati</taxon>
        <taxon>Actinomycetota</taxon>
        <taxon>Actinomycetes</taxon>
        <taxon>Kitasatosporales</taxon>
        <taxon>Streptomycetaceae</taxon>
        <taxon>Actinacidiphila</taxon>
    </lineage>
</organism>
<dbReference type="PROSITE" id="PS51746">
    <property type="entry name" value="PPM_2"/>
    <property type="match status" value="1"/>
</dbReference>
<dbReference type="InterPro" id="IPR052016">
    <property type="entry name" value="Bact_Sigma-Reg"/>
</dbReference>
<dbReference type="InterPro" id="IPR001932">
    <property type="entry name" value="PPM-type_phosphatase-like_dom"/>
</dbReference>
<keyword evidence="2" id="KW-0812">Transmembrane</keyword>
<dbReference type="Pfam" id="PF07228">
    <property type="entry name" value="SpoIIE"/>
    <property type="match status" value="1"/>
</dbReference>
<evidence type="ECO:0000313" key="5">
    <source>
        <dbReference type="Proteomes" id="UP000749040"/>
    </source>
</evidence>
<gene>
    <name evidence="4" type="ORF">ITX44_05575</name>
</gene>
<keyword evidence="2" id="KW-0472">Membrane</keyword>
<dbReference type="PANTHER" id="PTHR43156">
    <property type="entry name" value="STAGE II SPORULATION PROTEIN E-RELATED"/>
    <property type="match status" value="1"/>
</dbReference>
<evidence type="ECO:0000259" key="3">
    <source>
        <dbReference type="PROSITE" id="PS51746"/>
    </source>
</evidence>
<dbReference type="SMART" id="SM00331">
    <property type="entry name" value="PP2C_SIG"/>
    <property type="match status" value="1"/>
</dbReference>
<dbReference type="RefSeq" id="WP_205355911.1">
    <property type="nucleotide sequence ID" value="NZ_JADKYB010000003.1"/>
</dbReference>
<dbReference type="EMBL" id="JADKYB010000003">
    <property type="protein sequence ID" value="MBM9504015.1"/>
    <property type="molecule type" value="Genomic_DNA"/>
</dbReference>
<dbReference type="InterPro" id="IPR036457">
    <property type="entry name" value="PPM-type-like_dom_sf"/>
</dbReference>